<name>A0A3N4MVP3_9NEIS</name>
<gene>
    <name evidence="1" type="ORF">EGK74_12955</name>
</gene>
<reference evidence="1 2" key="1">
    <citation type="submission" date="2018-11" db="EMBL/GenBank/DDBJ databases">
        <title>Neisseria weixii sp. nov. isolated from the rectal contents of plateau pika (Ochotona cruzoniae).</title>
        <authorList>
            <person name="Zhang G."/>
        </authorList>
    </citation>
    <scope>NUCLEOTIDE SEQUENCE [LARGE SCALE GENOMIC DNA]</scope>
    <source>
        <strain evidence="1 2">10009</strain>
    </source>
</reference>
<comment type="caution">
    <text evidence="1">The sequence shown here is derived from an EMBL/GenBank/DDBJ whole genome shotgun (WGS) entry which is preliminary data.</text>
</comment>
<dbReference type="OrthoDB" id="9801622at2"/>
<sequence length="88" mass="9503">MTVAGGLSLHRLELGTVPAGKLGSRLNAKLAELFHVSISACSAVIVQSVEESAKITVPLLCASVLFYRPKQPLLPKHRKCQPKTRPED</sequence>
<evidence type="ECO:0000313" key="1">
    <source>
        <dbReference type="EMBL" id="RPD83259.1"/>
    </source>
</evidence>
<dbReference type="AlphaFoldDB" id="A0A3N4MVP3"/>
<accession>A0A3N4MVP3</accession>
<dbReference type="EMBL" id="RPFL01000064">
    <property type="protein sequence ID" value="RPD83259.1"/>
    <property type="molecule type" value="Genomic_DNA"/>
</dbReference>
<dbReference type="Proteomes" id="UP000272412">
    <property type="component" value="Unassembled WGS sequence"/>
</dbReference>
<dbReference type="KEGG" id="nwx:CGZ65_10370"/>
<keyword evidence="2" id="KW-1185">Reference proteome</keyword>
<protein>
    <submittedName>
        <fullName evidence="1">Uncharacterized protein</fullName>
    </submittedName>
</protein>
<evidence type="ECO:0000313" key="2">
    <source>
        <dbReference type="Proteomes" id="UP000272412"/>
    </source>
</evidence>
<proteinExistence type="predicted"/>
<organism evidence="1 2">
    <name type="scientific">Neisseria weixii</name>
    <dbReference type="NCBI Taxonomy" id="1853276"/>
    <lineage>
        <taxon>Bacteria</taxon>
        <taxon>Pseudomonadati</taxon>
        <taxon>Pseudomonadota</taxon>
        <taxon>Betaproteobacteria</taxon>
        <taxon>Neisseriales</taxon>
        <taxon>Neisseriaceae</taxon>
        <taxon>Neisseria</taxon>
    </lineage>
</organism>
<dbReference type="RefSeq" id="WP_096295754.1">
    <property type="nucleotide sequence ID" value="NZ_JBHSPY010000052.1"/>
</dbReference>